<dbReference type="Proteomes" id="UP000243342">
    <property type="component" value="Unassembled WGS sequence"/>
</dbReference>
<evidence type="ECO:0000313" key="5">
    <source>
        <dbReference type="Proteomes" id="UP000243342"/>
    </source>
</evidence>
<keyword evidence="2" id="KW-0804">Transcription</keyword>
<keyword evidence="1" id="KW-0805">Transcription regulation</keyword>
<dbReference type="PROSITE" id="PS50921">
    <property type="entry name" value="ANTAR"/>
    <property type="match status" value="1"/>
</dbReference>
<dbReference type="GO" id="GO:0003723">
    <property type="term" value="F:RNA binding"/>
    <property type="evidence" value="ECO:0007669"/>
    <property type="project" value="InterPro"/>
</dbReference>
<evidence type="ECO:0000259" key="3">
    <source>
        <dbReference type="PROSITE" id="PS50921"/>
    </source>
</evidence>
<sequence>MITSAAAPPAAVGTNAAATELAVLETASARGPGMDCLRAGRTQPETSVADPPARVRWPRWSRQARLLGYSTTLSLPLVRRGLTVGSVTVLGAAPLATDPARLQAAELLAGAAAAGLSHRLLLDKSEERCRQLQRALYSRIRIEQAKGVLSERLGVTTAQAFTVLRNHARSHQQKIGDVSQAVLDGLHLPDTSA</sequence>
<name>A0A1J7C0Z5_9ACTN</name>
<dbReference type="InterPro" id="IPR011006">
    <property type="entry name" value="CheY-like_superfamily"/>
</dbReference>
<proteinExistence type="predicted"/>
<dbReference type="STRING" id="1428644.BIV57_00740"/>
<dbReference type="Gene3D" id="3.30.450.40">
    <property type="match status" value="1"/>
</dbReference>
<dbReference type="SUPFAM" id="SSF55781">
    <property type="entry name" value="GAF domain-like"/>
    <property type="match status" value="1"/>
</dbReference>
<gene>
    <name evidence="4" type="ORF">BIV57_00740</name>
</gene>
<dbReference type="Gene3D" id="1.10.10.10">
    <property type="entry name" value="Winged helix-like DNA-binding domain superfamily/Winged helix DNA-binding domain"/>
    <property type="match status" value="1"/>
</dbReference>
<dbReference type="InterPro" id="IPR005561">
    <property type="entry name" value="ANTAR"/>
</dbReference>
<reference evidence="4 5" key="1">
    <citation type="submission" date="2016-10" db="EMBL/GenBank/DDBJ databases">
        <title>Genome sequence of Streptomyces gilvigriseus MUSC 26.</title>
        <authorList>
            <person name="Lee L.-H."/>
            <person name="Ser H.-L."/>
        </authorList>
    </citation>
    <scope>NUCLEOTIDE SEQUENCE [LARGE SCALE GENOMIC DNA]</scope>
    <source>
        <strain evidence="4 5">MUSC 26</strain>
    </source>
</reference>
<dbReference type="Pfam" id="PF03861">
    <property type="entry name" value="ANTAR"/>
    <property type="match status" value="1"/>
</dbReference>
<evidence type="ECO:0000256" key="2">
    <source>
        <dbReference type="ARBA" id="ARBA00023163"/>
    </source>
</evidence>
<comment type="caution">
    <text evidence="4">The sequence shown here is derived from an EMBL/GenBank/DDBJ whole genome shotgun (WGS) entry which is preliminary data.</text>
</comment>
<organism evidence="4 5">
    <name type="scientific">Mangrovactinospora gilvigrisea</name>
    <dbReference type="NCBI Taxonomy" id="1428644"/>
    <lineage>
        <taxon>Bacteria</taxon>
        <taxon>Bacillati</taxon>
        <taxon>Actinomycetota</taxon>
        <taxon>Actinomycetes</taxon>
        <taxon>Kitasatosporales</taxon>
        <taxon>Streptomycetaceae</taxon>
        <taxon>Mangrovactinospora</taxon>
    </lineage>
</organism>
<keyword evidence="5" id="KW-1185">Reference proteome</keyword>
<dbReference type="InterPro" id="IPR029016">
    <property type="entry name" value="GAF-like_dom_sf"/>
</dbReference>
<dbReference type="EMBL" id="MLCF01000002">
    <property type="protein sequence ID" value="OIV39401.1"/>
    <property type="molecule type" value="Genomic_DNA"/>
</dbReference>
<accession>A0A1J7C0Z5</accession>
<protein>
    <recommendedName>
        <fullName evidence="3">ANTAR domain-containing protein</fullName>
    </recommendedName>
</protein>
<feature type="domain" description="ANTAR" evidence="3">
    <location>
        <begin position="122"/>
        <end position="183"/>
    </location>
</feature>
<dbReference type="SMART" id="SM01012">
    <property type="entry name" value="ANTAR"/>
    <property type="match status" value="1"/>
</dbReference>
<dbReference type="AlphaFoldDB" id="A0A1J7C0Z5"/>
<dbReference type="SUPFAM" id="SSF52172">
    <property type="entry name" value="CheY-like"/>
    <property type="match status" value="1"/>
</dbReference>
<evidence type="ECO:0000256" key="1">
    <source>
        <dbReference type="ARBA" id="ARBA00023015"/>
    </source>
</evidence>
<evidence type="ECO:0000313" key="4">
    <source>
        <dbReference type="EMBL" id="OIV39401.1"/>
    </source>
</evidence>
<dbReference type="RefSeq" id="WP_071654603.1">
    <property type="nucleotide sequence ID" value="NZ_MLCF01000002.1"/>
</dbReference>
<dbReference type="InterPro" id="IPR036388">
    <property type="entry name" value="WH-like_DNA-bd_sf"/>
</dbReference>